<comment type="pathway">
    <text evidence="1">Pyrimidine metabolism; UMP biosynthesis via de novo pathway; UMP from orotate: step 2/2.</text>
</comment>
<comment type="catalytic activity">
    <reaction evidence="9">
        <text>orotidine 5'-phosphate + H(+) = UMP + CO2</text>
        <dbReference type="Rhea" id="RHEA:11596"/>
        <dbReference type="ChEBI" id="CHEBI:15378"/>
        <dbReference type="ChEBI" id="CHEBI:16526"/>
        <dbReference type="ChEBI" id="CHEBI:57538"/>
        <dbReference type="ChEBI" id="CHEBI:57865"/>
        <dbReference type="EC" id="4.1.1.23"/>
    </reaction>
</comment>
<dbReference type="AlphaFoldDB" id="A0A381QCQ4"/>
<dbReference type="InterPro" id="IPR011060">
    <property type="entry name" value="RibuloseP-bd_barrel"/>
</dbReference>
<keyword evidence="5" id="KW-0210">Decarboxylase</keyword>
<dbReference type="InterPro" id="IPR001754">
    <property type="entry name" value="OMPdeCOase_dom"/>
</dbReference>
<dbReference type="PANTHER" id="PTHR43375:SF1">
    <property type="entry name" value="OROTIDINE 5'-PHOSPHATE DECARBOXYLASE"/>
    <property type="match status" value="1"/>
</dbReference>
<name>A0A381QCQ4_9ZZZZ</name>
<organism evidence="11">
    <name type="scientific">marine metagenome</name>
    <dbReference type="NCBI Taxonomy" id="408172"/>
    <lineage>
        <taxon>unclassified sequences</taxon>
        <taxon>metagenomes</taxon>
        <taxon>ecological metagenomes</taxon>
    </lineage>
</organism>
<accession>A0A381QCQ4</accession>
<evidence type="ECO:0000259" key="10">
    <source>
        <dbReference type="SMART" id="SM00934"/>
    </source>
</evidence>
<dbReference type="NCBIfam" id="TIGR02127">
    <property type="entry name" value="pyrF_sub2"/>
    <property type="match status" value="1"/>
</dbReference>
<evidence type="ECO:0000313" key="11">
    <source>
        <dbReference type="EMBL" id="SUZ76654.1"/>
    </source>
</evidence>
<evidence type="ECO:0000256" key="9">
    <source>
        <dbReference type="ARBA" id="ARBA00049157"/>
    </source>
</evidence>
<evidence type="ECO:0000256" key="4">
    <source>
        <dbReference type="ARBA" id="ARBA00021923"/>
    </source>
</evidence>
<keyword evidence="6" id="KW-0665">Pyrimidine biosynthesis</keyword>
<proteinExistence type="inferred from homology"/>
<dbReference type="InterPro" id="IPR011995">
    <property type="entry name" value="OMPdecase_type-2"/>
</dbReference>
<evidence type="ECO:0000256" key="5">
    <source>
        <dbReference type="ARBA" id="ARBA00022793"/>
    </source>
</evidence>
<dbReference type="PANTHER" id="PTHR43375">
    <property type="entry name" value="OROTIDINE 5'-PHOSPHATE DECARBOXYLASE"/>
    <property type="match status" value="1"/>
</dbReference>
<evidence type="ECO:0000256" key="3">
    <source>
        <dbReference type="ARBA" id="ARBA00012321"/>
    </source>
</evidence>
<dbReference type="Gene3D" id="3.20.20.70">
    <property type="entry name" value="Aldolase class I"/>
    <property type="match status" value="1"/>
</dbReference>
<evidence type="ECO:0000256" key="6">
    <source>
        <dbReference type="ARBA" id="ARBA00022975"/>
    </source>
</evidence>
<dbReference type="HAMAP" id="MF_01215">
    <property type="entry name" value="OMPdecase_type2"/>
    <property type="match status" value="1"/>
</dbReference>
<dbReference type="EMBL" id="UINC01001286">
    <property type="protein sequence ID" value="SUZ76654.1"/>
    <property type="molecule type" value="Genomic_DNA"/>
</dbReference>
<feature type="domain" description="Orotidine 5'-phosphate decarboxylase" evidence="10">
    <location>
        <begin position="17"/>
        <end position="248"/>
    </location>
</feature>
<dbReference type="UniPathway" id="UPA00070">
    <property type="reaction ID" value="UER00120"/>
</dbReference>
<reference evidence="11" key="1">
    <citation type="submission" date="2018-05" db="EMBL/GenBank/DDBJ databases">
        <authorList>
            <person name="Lanie J.A."/>
            <person name="Ng W.-L."/>
            <person name="Kazmierczak K.M."/>
            <person name="Andrzejewski T.M."/>
            <person name="Davidsen T.M."/>
            <person name="Wayne K.J."/>
            <person name="Tettelin H."/>
            <person name="Glass J.I."/>
            <person name="Rusch D."/>
            <person name="Podicherti R."/>
            <person name="Tsui H.-C.T."/>
            <person name="Winkler M.E."/>
        </authorList>
    </citation>
    <scope>NUCLEOTIDE SEQUENCE</scope>
</reference>
<dbReference type="GO" id="GO:0004590">
    <property type="term" value="F:orotidine-5'-phosphate decarboxylase activity"/>
    <property type="evidence" value="ECO:0007669"/>
    <property type="project" value="UniProtKB-EC"/>
</dbReference>
<evidence type="ECO:0000256" key="8">
    <source>
        <dbReference type="ARBA" id="ARBA00033428"/>
    </source>
</evidence>
<dbReference type="Pfam" id="PF00215">
    <property type="entry name" value="OMPdecase"/>
    <property type="match status" value="1"/>
</dbReference>
<gene>
    <name evidence="11" type="ORF">METZ01_LOCUS29508</name>
</gene>
<comment type="similarity">
    <text evidence="2">Belongs to the OMP decarboxylase family. Type 2 subfamily.</text>
</comment>
<evidence type="ECO:0000256" key="2">
    <source>
        <dbReference type="ARBA" id="ARBA00008847"/>
    </source>
</evidence>
<evidence type="ECO:0000256" key="7">
    <source>
        <dbReference type="ARBA" id="ARBA00023239"/>
    </source>
</evidence>
<dbReference type="CDD" id="cd04725">
    <property type="entry name" value="OMP_decarboxylase_like"/>
    <property type="match status" value="1"/>
</dbReference>
<keyword evidence="7" id="KW-0456">Lyase</keyword>
<dbReference type="GO" id="GO:0006207">
    <property type="term" value="P:'de novo' pyrimidine nucleobase biosynthetic process"/>
    <property type="evidence" value="ECO:0007669"/>
    <property type="project" value="InterPro"/>
</dbReference>
<dbReference type="GO" id="GO:0044205">
    <property type="term" value="P:'de novo' UMP biosynthetic process"/>
    <property type="evidence" value="ECO:0007669"/>
    <property type="project" value="UniProtKB-UniPathway"/>
</dbReference>
<dbReference type="SMART" id="SM00934">
    <property type="entry name" value="OMPdecase"/>
    <property type="match status" value="1"/>
</dbReference>
<dbReference type="InterPro" id="IPR013785">
    <property type="entry name" value="Aldolase_TIM"/>
</dbReference>
<dbReference type="SUPFAM" id="SSF51366">
    <property type="entry name" value="Ribulose-phoshate binding barrel"/>
    <property type="match status" value="1"/>
</dbReference>
<sequence length="266" mass="29391">MTFFKKLEKRVSARQTYLCVGLDPVWGKIPEHLPHSQEGLLEFLLQIVNETKDHVAVFKPNFAYFEALGPSGMEVLQELIQKIPSEIPVIGDAKRGDVGHSSRMYAKAVFETFGCDAVTVTPYLGHDALEPFLDNPDRGVFVLCLTSNSGANDFQLPDLHLKVAKKVREWNIYGNAGLVVGATRPENIAAIREISGRMPYLIPGIGTQGGDLRNTLFYADDGSKIPYLISTSRSILYASSKEDFAQQAGTTARKLQDQINLCRSSL</sequence>
<dbReference type="EC" id="4.1.1.23" evidence="3"/>
<evidence type="ECO:0000256" key="1">
    <source>
        <dbReference type="ARBA" id="ARBA00004861"/>
    </source>
</evidence>
<protein>
    <recommendedName>
        <fullName evidence="4">Orotidine 5'-phosphate decarboxylase</fullName>
        <ecNumber evidence="3">4.1.1.23</ecNumber>
    </recommendedName>
    <alternativeName>
        <fullName evidence="8">OMP decarboxylase</fullName>
    </alternativeName>
</protein>